<evidence type="ECO:0000256" key="3">
    <source>
        <dbReference type="RuleBase" id="RU003694"/>
    </source>
</evidence>
<dbReference type="CDD" id="cd00834">
    <property type="entry name" value="KAS_I_II"/>
    <property type="match status" value="1"/>
</dbReference>
<dbReference type="PANTHER" id="PTHR11712">
    <property type="entry name" value="POLYKETIDE SYNTHASE-RELATED"/>
    <property type="match status" value="1"/>
</dbReference>
<dbReference type="InterPro" id="IPR020841">
    <property type="entry name" value="PKS_Beta-ketoAc_synthase_dom"/>
</dbReference>
<dbReference type="GO" id="GO:0005829">
    <property type="term" value="C:cytosol"/>
    <property type="evidence" value="ECO:0007669"/>
    <property type="project" value="TreeGrafter"/>
</dbReference>
<dbReference type="SUPFAM" id="SSF53901">
    <property type="entry name" value="Thiolase-like"/>
    <property type="match status" value="2"/>
</dbReference>
<organism evidence="5 6">
    <name type="scientific">Plebeiibacterium sediminum</name>
    <dbReference type="NCBI Taxonomy" id="2992112"/>
    <lineage>
        <taxon>Bacteria</taxon>
        <taxon>Pseudomonadati</taxon>
        <taxon>Bacteroidota</taxon>
        <taxon>Bacteroidia</taxon>
        <taxon>Marinilabiliales</taxon>
        <taxon>Marinilabiliaceae</taxon>
        <taxon>Plebeiibacterium</taxon>
    </lineage>
</organism>
<proteinExistence type="inferred from homology"/>
<evidence type="ECO:0000313" key="6">
    <source>
        <dbReference type="Proteomes" id="UP001209229"/>
    </source>
</evidence>
<evidence type="ECO:0000259" key="4">
    <source>
        <dbReference type="PROSITE" id="PS52004"/>
    </source>
</evidence>
<dbReference type="InterPro" id="IPR014031">
    <property type="entry name" value="Ketoacyl_synth_C"/>
</dbReference>
<accession>A0AAE3SEW1</accession>
<name>A0AAE3SEW1_9BACT</name>
<dbReference type="Gene3D" id="3.40.47.10">
    <property type="match status" value="1"/>
</dbReference>
<dbReference type="Proteomes" id="UP001209229">
    <property type="component" value="Unassembled WGS sequence"/>
</dbReference>
<reference evidence="5" key="1">
    <citation type="submission" date="2022-10" db="EMBL/GenBank/DDBJ databases">
        <authorList>
            <person name="Yu W.X."/>
        </authorList>
    </citation>
    <scope>NUCLEOTIDE SEQUENCE</scope>
    <source>
        <strain evidence="5">AAT</strain>
    </source>
</reference>
<dbReference type="EMBL" id="JAPDPJ010000004">
    <property type="protein sequence ID" value="MCW3785553.1"/>
    <property type="molecule type" value="Genomic_DNA"/>
</dbReference>
<dbReference type="InterPro" id="IPR014030">
    <property type="entry name" value="Ketoacyl_synth_N"/>
</dbReference>
<keyword evidence="2 3" id="KW-0808">Transferase</keyword>
<sequence>MSKGIVVTGFGVICSIGTNADECLDSLLNKRSGIDRIKYLKTVHKDSFKLGEVKMSNQELADQLGLPSSDLHSRTTLLAMVAAKEAITMAKHLNGVKDKTGVVSSTTVGGMDVTENKYLKETTDYSYLYTHSCGDSTKKVAEYIDATTYYTTLNTACSSGTNALIHGARLLKHGILDRVVVGGVDALTMFTLNGFNSLKILDTDYCKPFDAARKGLNLAEGAGYVVLERESEATKSFCKVSGFANANDAHHQTASSPDGKGAYLSMTEALEMSELKTEDIDYINVHGTGTDNNDFSEGTALNRVFGKGNVPSFSSTKSYTGHTLAGAAGIESVFSVLAIVNNVMYPNLNFKTPIEDLDLVPLTEVVKDKEVKNVLSNSFGFGGNNSTVIFSE</sequence>
<dbReference type="InterPro" id="IPR016039">
    <property type="entry name" value="Thiolase-like"/>
</dbReference>
<comment type="similarity">
    <text evidence="1 3">Belongs to the thiolase-like superfamily. Beta-ketoacyl-ACP synthases family.</text>
</comment>
<feature type="domain" description="Ketosynthase family 3 (KS3)" evidence="4">
    <location>
        <begin position="2"/>
        <end position="392"/>
    </location>
</feature>
<evidence type="ECO:0000313" key="5">
    <source>
        <dbReference type="EMBL" id="MCW3785553.1"/>
    </source>
</evidence>
<dbReference type="GO" id="GO:0006633">
    <property type="term" value="P:fatty acid biosynthetic process"/>
    <property type="evidence" value="ECO:0007669"/>
    <property type="project" value="TreeGrafter"/>
</dbReference>
<dbReference type="Pfam" id="PF00109">
    <property type="entry name" value="ketoacyl-synt"/>
    <property type="match status" value="1"/>
</dbReference>
<dbReference type="AlphaFoldDB" id="A0AAE3SEW1"/>
<evidence type="ECO:0000256" key="1">
    <source>
        <dbReference type="ARBA" id="ARBA00008467"/>
    </source>
</evidence>
<dbReference type="InterPro" id="IPR000794">
    <property type="entry name" value="Beta-ketoacyl_synthase"/>
</dbReference>
<dbReference type="PROSITE" id="PS52004">
    <property type="entry name" value="KS3_2"/>
    <property type="match status" value="1"/>
</dbReference>
<gene>
    <name evidence="5" type="ORF">OM075_03705</name>
</gene>
<keyword evidence="6" id="KW-1185">Reference proteome</keyword>
<evidence type="ECO:0000256" key="2">
    <source>
        <dbReference type="ARBA" id="ARBA00022679"/>
    </source>
</evidence>
<dbReference type="SMART" id="SM00825">
    <property type="entry name" value="PKS_KS"/>
    <property type="match status" value="1"/>
</dbReference>
<dbReference type="RefSeq" id="WP_301189125.1">
    <property type="nucleotide sequence ID" value="NZ_JAPDPJ010000004.1"/>
</dbReference>
<dbReference type="PANTHER" id="PTHR11712:SF336">
    <property type="entry name" value="3-OXOACYL-[ACYL-CARRIER-PROTEIN] SYNTHASE, MITOCHONDRIAL"/>
    <property type="match status" value="1"/>
</dbReference>
<dbReference type="GO" id="GO:0004315">
    <property type="term" value="F:3-oxoacyl-[acyl-carrier-protein] synthase activity"/>
    <property type="evidence" value="ECO:0007669"/>
    <property type="project" value="TreeGrafter"/>
</dbReference>
<dbReference type="Pfam" id="PF02801">
    <property type="entry name" value="Ketoacyl-synt_C"/>
    <property type="match status" value="1"/>
</dbReference>
<protein>
    <submittedName>
        <fullName evidence="5">Beta-ketoacyl-[acyl-carrier-protein] synthase family protein</fullName>
    </submittedName>
</protein>
<comment type="caution">
    <text evidence="5">The sequence shown here is derived from an EMBL/GenBank/DDBJ whole genome shotgun (WGS) entry which is preliminary data.</text>
</comment>